<evidence type="ECO:0000256" key="1">
    <source>
        <dbReference type="ARBA" id="ARBA00004571"/>
    </source>
</evidence>
<dbReference type="PANTHER" id="PTHR34501:SF9">
    <property type="entry name" value="MAJOR OUTER MEMBRANE PROTEIN P.IA"/>
    <property type="match status" value="1"/>
</dbReference>
<evidence type="ECO:0000256" key="10">
    <source>
        <dbReference type="ARBA" id="ARBA00023237"/>
    </source>
</evidence>
<gene>
    <name evidence="13" type="ORF">GM668_08700</name>
</gene>
<organism evidence="13 14">
    <name type="scientific">Pseudoduganella ginsengisoli</name>
    <dbReference type="NCBI Taxonomy" id="1462440"/>
    <lineage>
        <taxon>Bacteria</taxon>
        <taxon>Pseudomonadati</taxon>
        <taxon>Pseudomonadota</taxon>
        <taxon>Betaproteobacteria</taxon>
        <taxon>Burkholderiales</taxon>
        <taxon>Oxalobacteraceae</taxon>
        <taxon>Telluria group</taxon>
        <taxon>Pseudoduganella</taxon>
    </lineage>
</organism>
<dbReference type="AlphaFoldDB" id="A0A6L6PYG5"/>
<dbReference type="PANTHER" id="PTHR34501">
    <property type="entry name" value="PROTEIN YDDL-RELATED"/>
    <property type="match status" value="1"/>
</dbReference>
<keyword evidence="4" id="KW-1134">Transmembrane beta strand</keyword>
<evidence type="ECO:0000313" key="13">
    <source>
        <dbReference type="EMBL" id="MTW02171.1"/>
    </source>
</evidence>
<evidence type="ECO:0000256" key="5">
    <source>
        <dbReference type="ARBA" id="ARBA00022692"/>
    </source>
</evidence>
<evidence type="ECO:0000256" key="7">
    <source>
        <dbReference type="ARBA" id="ARBA00023065"/>
    </source>
</evidence>
<dbReference type="GO" id="GO:0034220">
    <property type="term" value="P:monoatomic ion transmembrane transport"/>
    <property type="evidence" value="ECO:0007669"/>
    <property type="project" value="InterPro"/>
</dbReference>
<reference evidence="13 14" key="1">
    <citation type="submission" date="2019-11" db="EMBL/GenBank/DDBJ databases">
        <title>Type strains purchased from KCTC, JCM and DSMZ.</title>
        <authorList>
            <person name="Lu H."/>
        </authorList>
    </citation>
    <scope>NUCLEOTIDE SEQUENCE [LARGE SCALE GENOMIC DNA]</scope>
    <source>
        <strain evidence="13 14">KCTC 42409</strain>
    </source>
</reference>
<evidence type="ECO:0000256" key="2">
    <source>
        <dbReference type="ARBA" id="ARBA00011233"/>
    </source>
</evidence>
<evidence type="ECO:0000256" key="8">
    <source>
        <dbReference type="ARBA" id="ARBA00023114"/>
    </source>
</evidence>
<dbReference type="InterPro" id="IPR033900">
    <property type="entry name" value="Gram_neg_porin_domain"/>
</dbReference>
<dbReference type="Pfam" id="PF13609">
    <property type="entry name" value="Porin_4"/>
    <property type="match status" value="1"/>
</dbReference>
<dbReference type="Proteomes" id="UP000484015">
    <property type="component" value="Unassembled WGS sequence"/>
</dbReference>
<dbReference type="CDD" id="cd00342">
    <property type="entry name" value="gram_neg_porins"/>
    <property type="match status" value="1"/>
</dbReference>
<keyword evidence="3" id="KW-0813">Transport</keyword>
<dbReference type="SUPFAM" id="SSF56935">
    <property type="entry name" value="Porins"/>
    <property type="match status" value="1"/>
</dbReference>
<feature type="chain" id="PRO_5026767399" evidence="11">
    <location>
        <begin position="23"/>
        <end position="332"/>
    </location>
</feature>
<keyword evidence="7" id="KW-0406">Ion transport</keyword>
<feature type="signal peptide" evidence="11">
    <location>
        <begin position="1"/>
        <end position="22"/>
    </location>
</feature>
<evidence type="ECO:0000256" key="11">
    <source>
        <dbReference type="SAM" id="SignalP"/>
    </source>
</evidence>
<proteinExistence type="predicted"/>
<dbReference type="OrthoDB" id="5289162at2"/>
<dbReference type="EMBL" id="WNLA01000004">
    <property type="protein sequence ID" value="MTW02171.1"/>
    <property type="molecule type" value="Genomic_DNA"/>
</dbReference>
<sequence>MKYAAIALATTILSLGSSAVHAQSNIKIYGVADGGIVIERGGVGGTNTYVSSGLNSGSRIGFKGTEDLGSGLKANFVIEGGVGIDTGASGQGGLTFGRQSFVGLSGDFGSLSVGRQYSAYYKALRDVADPFEDGLAGQAPNIMAAPRRIDNSISFSSLRYAGWALDATYGAGEVAGNSTRKRSLSVATNYVQGPLAVVLAHHRKEDAVLDAHTRNSLATVRYTVGAYTGHLAYVQNRGAAGADSRDLLAGVSAEFGPHRFLGSVVDHQDRSKLNQDARQFGVAYMYALSKRTDVYTAYGHINNQNGAKFTVGNATDDGHTPTAFNLGMRHLF</sequence>
<keyword evidence="9" id="KW-0472">Membrane</keyword>
<dbReference type="PRINTS" id="PR00182">
    <property type="entry name" value="ECOLNEIPORIN"/>
</dbReference>
<dbReference type="InterPro" id="IPR023614">
    <property type="entry name" value="Porin_dom_sf"/>
</dbReference>
<evidence type="ECO:0000256" key="6">
    <source>
        <dbReference type="ARBA" id="ARBA00022729"/>
    </source>
</evidence>
<dbReference type="InterPro" id="IPR001702">
    <property type="entry name" value="Porin_Gram-ve"/>
</dbReference>
<keyword evidence="6 11" id="KW-0732">Signal</keyword>
<dbReference type="InterPro" id="IPR002299">
    <property type="entry name" value="Porin_Neis"/>
</dbReference>
<evidence type="ECO:0000259" key="12">
    <source>
        <dbReference type="Pfam" id="PF13609"/>
    </source>
</evidence>
<dbReference type="InterPro" id="IPR050298">
    <property type="entry name" value="Gram-neg_bact_OMP"/>
</dbReference>
<dbReference type="GO" id="GO:0009279">
    <property type="term" value="C:cell outer membrane"/>
    <property type="evidence" value="ECO:0007669"/>
    <property type="project" value="UniProtKB-SubCell"/>
</dbReference>
<comment type="subunit">
    <text evidence="2">Homotrimer.</text>
</comment>
<evidence type="ECO:0000256" key="3">
    <source>
        <dbReference type="ARBA" id="ARBA00022448"/>
    </source>
</evidence>
<dbReference type="GO" id="GO:0015288">
    <property type="term" value="F:porin activity"/>
    <property type="evidence" value="ECO:0007669"/>
    <property type="project" value="UniProtKB-KW"/>
</dbReference>
<accession>A0A6L6PYG5</accession>
<evidence type="ECO:0000256" key="9">
    <source>
        <dbReference type="ARBA" id="ARBA00023136"/>
    </source>
</evidence>
<keyword evidence="10" id="KW-0998">Cell outer membrane</keyword>
<comment type="caution">
    <text evidence="13">The sequence shown here is derived from an EMBL/GenBank/DDBJ whole genome shotgun (WGS) entry which is preliminary data.</text>
</comment>
<name>A0A6L6PYG5_9BURK</name>
<keyword evidence="8" id="KW-0626">Porin</keyword>
<keyword evidence="14" id="KW-1185">Reference proteome</keyword>
<dbReference type="RefSeq" id="WP_155438569.1">
    <property type="nucleotide sequence ID" value="NZ_WNLA01000004.1"/>
</dbReference>
<comment type="subcellular location">
    <subcellularLocation>
        <location evidence="1">Cell outer membrane</location>
        <topology evidence="1">Multi-pass membrane protein</topology>
    </subcellularLocation>
</comment>
<keyword evidence="5" id="KW-0812">Transmembrane</keyword>
<protein>
    <submittedName>
        <fullName evidence="13">Porin</fullName>
    </submittedName>
</protein>
<dbReference type="GO" id="GO:0046930">
    <property type="term" value="C:pore complex"/>
    <property type="evidence" value="ECO:0007669"/>
    <property type="project" value="UniProtKB-KW"/>
</dbReference>
<dbReference type="Gene3D" id="2.40.160.10">
    <property type="entry name" value="Porin"/>
    <property type="match status" value="1"/>
</dbReference>
<dbReference type="PRINTS" id="PR00184">
    <property type="entry name" value="NEISSPPORIN"/>
</dbReference>
<feature type="domain" description="Porin" evidence="12">
    <location>
        <begin position="9"/>
        <end position="305"/>
    </location>
</feature>
<evidence type="ECO:0000256" key="4">
    <source>
        <dbReference type="ARBA" id="ARBA00022452"/>
    </source>
</evidence>
<evidence type="ECO:0000313" key="14">
    <source>
        <dbReference type="Proteomes" id="UP000484015"/>
    </source>
</evidence>